<protein>
    <submittedName>
        <fullName evidence="2">Uncharacterized protein</fullName>
    </submittedName>
</protein>
<dbReference type="AlphaFoldDB" id="A0AAW1R8U8"/>
<keyword evidence="1" id="KW-0472">Membrane</keyword>
<comment type="caution">
    <text evidence="2">The sequence shown here is derived from an EMBL/GenBank/DDBJ whole genome shotgun (WGS) entry which is preliminary data.</text>
</comment>
<evidence type="ECO:0000256" key="1">
    <source>
        <dbReference type="SAM" id="Phobius"/>
    </source>
</evidence>
<dbReference type="InterPro" id="IPR036410">
    <property type="entry name" value="HSP_DnaJ_Cys-rich_dom_sf"/>
</dbReference>
<evidence type="ECO:0000313" key="3">
    <source>
        <dbReference type="Proteomes" id="UP001489004"/>
    </source>
</evidence>
<name>A0AAW1R8U8_9CHLO</name>
<reference evidence="2 3" key="1">
    <citation type="journal article" date="2024" name="Nat. Commun.">
        <title>Phylogenomics reveals the evolutionary origins of lichenization in chlorophyte algae.</title>
        <authorList>
            <person name="Puginier C."/>
            <person name="Libourel C."/>
            <person name="Otte J."/>
            <person name="Skaloud P."/>
            <person name="Haon M."/>
            <person name="Grisel S."/>
            <person name="Petersen M."/>
            <person name="Berrin J.G."/>
            <person name="Delaux P.M."/>
            <person name="Dal Grande F."/>
            <person name="Keller J."/>
        </authorList>
    </citation>
    <scope>NUCLEOTIDE SEQUENCE [LARGE SCALE GENOMIC DNA]</scope>
    <source>
        <strain evidence="2 3">SAG 2043</strain>
    </source>
</reference>
<accession>A0AAW1R8U8</accession>
<dbReference type="SUPFAM" id="SSF57938">
    <property type="entry name" value="DnaJ/Hsp40 cysteine-rich domain"/>
    <property type="match status" value="1"/>
</dbReference>
<keyword evidence="3" id="KW-1185">Reference proteome</keyword>
<keyword evidence="1" id="KW-0812">Transmembrane</keyword>
<proteinExistence type="predicted"/>
<organism evidence="2 3">
    <name type="scientific">[Myrmecia] bisecta</name>
    <dbReference type="NCBI Taxonomy" id="41462"/>
    <lineage>
        <taxon>Eukaryota</taxon>
        <taxon>Viridiplantae</taxon>
        <taxon>Chlorophyta</taxon>
        <taxon>core chlorophytes</taxon>
        <taxon>Trebouxiophyceae</taxon>
        <taxon>Trebouxiales</taxon>
        <taxon>Trebouxiaceae</taxon>
        <taxon>Myrmecia</taxon>
    </lineage>
</organism>
<gene>
    <name evidence="2" type="ORF">WJX72_010150</name>
</gene>
<sequence>MAEEVVSSVLGSGVVLGATLGVLSFLGRQRNRLQANNQASLCNRCNGTGQQQCQLCYGKGSTAKPGFVNVVDPYNRSACKRCDRLGKHTCNICGGSGLKASQQ</sequence>
<keyword evidence="1" id="KW-1133">Transmembrane helix</keyword>
<dbReference type="EMBL" id="JALJOR010000001">
    <property type="protein sequence ID" value="KAK9830178.1"/>
    <property type="molecule type" value="Genomic_DNA"/>
</dbReference>
<dbReference type="Proteomes" id="UP001489004">
    <property type="component" value="Unassembled WGS sequence"/>
</dbReference>
<evidence type="ECO:0000313" key="2">
    <source>
        <dbReference type="EMBL" id="KAK9830178.1"/>
    </source>
</evidence>
<feature type="transmembrane region" description="Helical" evidence="1">
    <location>
        <begin position="6"/>
        <end position="26"/>
    </location>
</feature>